<dbReference type="AlphaFoldDB" id="S5U5L0"/>
<dbReference type="OrthoDB" id="5412286at2759"/>
<evidence type="ECO:0000313" key="2">
    <source>
        <dbReference type="EMBL" id="AGS44396.1"/>
    </source>
</evidence>
<dbReference type="GO" id="GO:0005739">
    <property type="term" value="C:mitochondrion"/>
    <property type="evidence" value="ECO:0007669"/>
    <property type="project" value="UniProtKB-ARBA"/>
</dbReference>
<feature type="domain" description="Homing endonuclease LAGLIDADG" evidence="1">
    <location>
        <begin position="235"/>
        <end position="303"/>
    </location>
</feature>
<dbReference type="PANTHER" id="PTHR36181:SF4">
    <property type="entry name" value="LAGLIDADG ENDONUCLEASE"/>
    <property type="match status" value="1"/>
</dbReference>
<evidence type="ECO:0000259" key="1">
    <source>
        <dbReference type="Pfam" id="PF00961"/>
    </source>
</evidence>
<protein>
    <recommendedName>
        <fullName evidence="1">Homing endonuclease LAGLIDADG domain-containing protein</fullName>
    </recommendedName>
</protein>
<geneLocation type="mitochondrion" evidence="2"/>
<dbReference type="PANTHER" id="PTHR36181">
    <property type="entry name" value="INTRON-ENCODED ENDONUCLEASE AI3-RELATED"/>
    <property type="match status" value="1"/>
</dbReference>
<dbReference type="GeneID" id="16694864"/>
<feature type="domain" description="Homing endonuclease LAGLIDADG" evidence="1">
    <location>
        <begin position="75"/>
        <end position="167"/>
    </location>
</feature>
<dbReference type="RefSeq" id="YP_008475089.1">
    <property type="nucleotide sequence ID" value="NC_022165.1"/>
</dbReference>
<dbReference type="InterPro" id="IPR027434">
    <property type="entry name" value="Homing_endonucl"/>
</dbReference>
<dbReference type="InterPro" id="IPR004860">
    <property type="entry name" value="LAGLIDADG_dom"/>
</dbReference>
<proteinExistence type="predicted"/>
<dbReference type="Gene3D" id="3.10.28.10">
    <property type="entry name" value="Homing endonucleases"/>
    <property type="match status" value="2"/>
</dbReference>
<dbReference type="SUPFAM" id="SSF55608">
    <property type="entry name" value="Homing endonucleases"/>
    <property type="match status" value="2"/>
</dbReference>
<dbReference type="Pfam" id="PF00961">
    <property type="entry name" value="LAGLIDADG_1"/>
    <property type="match status" value="2"/>
</dbReference>
<name>S5U5L0_9ASCO</name>
<organism evidence="2">
    <name type="scientific">Ogataea philodendri</name>
    <dbReference type="NCBI Taxonomy" id="1378263"/>
    <lineage>
        <taxon>Eukaryota</taxon>
        <taxon>Fungi</taxon>
        <taxon>Dikarya</taxon>
        <taxon>Ascomycota</taxon>
        <taxon>Saccharomycotina</taxon>
        <taxon>Pichiomycetes</taxon>
        <taxon>Pichiales</taxon>
        <taxon>Pichiaceae</taxon>
        <taxon>Ogataea</taxon>
    </lineage>
</organism>
<reference evidence="2" key="1">
    <citation type="submission" date="2013-04" db="EMBL/GenBank/DDBJ databases">
        <authorList>
            <person name="Valach M."/>
            <person name="Hegedusova E."/>
            <person name="Brejova B."/>
            <person name="Nosek J."/>
        </authorList>
    </citation>
    <scope>NUCLEOTIDE SEQUENCE</scope>
    <source>
        <strain evidence="2">CBS 6075</strain>
    </source>
</reference>
<accession>S5U5L0</accession>
<dbReference type="InterPro" id="IPR051289">
    <property type="entry name" value="LAGLIDADG_Endonuclease"/>
</dbReference>
<keyword evidence="2" id="KW-0496">Mitochondrion</keyword>
<dbReference type="GO" id="GO:0004519">
    <property type="term" value="F:endonuclease activity"/>
    <property type="evidence" value="ECO:0007669"/>
    <property type="project" value="InterPro"/>
</dbReference>
<dbReference type="EMBL" id="KC993191">
    <property type="protein sequence ID" value="AGS44396.1"/>
    <property type="molecule type" value="Genomic_DNA"/>
</dbReference>
<gene>
    <name evidence="2" type="primary">rnl-i1</name>
</gene>
<sequence>MGYRVSKSINNYSIFNNFIVKEQRVYGSYLNLLNSNTKFNQQQVRLRCTLMAHESEYPIRSLSNLSHIKLHPWFITGLTDAEGCFTLKIGKRIQLEFVIGMHTVDKNLINSLKEFFGIGNIWENKRNNTIYFKVSKIKDLITIIIPHFENYPLQSKKQSDFYLFKQAAIIKYGDGSNKKKRLTDKEVEDIIRIRLSINRRKISENLQQKYPHLLNNPVFIPEIKRNIDYIKDYWIAGFTSGDGGFYINCNENKPYYVTFSYIISQKSDDYELLEHIKSYFNCGTLRNYTRNTTYKYVKNIEQLSIEEINQLPFKESIISYYTVKDRNDINTIIVPFFLTYNIIGIKNNNFNLWVKAIDIVNNNKHLTHEGWAQILEYKYNMNSYSLKKITNNIIE</sequence>